<feature type="transmembrane region" description="Helical" evidence="12">
    <location>
        <begin position="89"/>
        <end position="108"/>
    </location>
</feature>
<evidence type="ECO:0000256" key="4">
    <source>
        <dbReference type="ARBA" id="ARBA00022723"/>
    </source>
</evidence>
<name>A0A939GJB8_9BACT</name>
<evidence type="ECO:0000256" key="5">
    <source>
        <dbReference type="ARBA" id="ARBA00022989"/>
    </source>
</evidence>
<organism evidence="13 14">
    <name type="scientific">Fibrella rubiginis</name>
    <dbReference type="NCBI Taxonomy" id="2817060"/>
    <lineage>
        <taxon>Bacteria</taxon>
        <taxon>Pseudomonadati</taxon>
        <taxon>Bacteroidota</taxon>
        <taxon>Cytophagia</taxon>
        <taxon>Cytophagales</taxon>
        <taxon>Spirosomataceae</taxon>
        <taxon>Fibrella</taxon>
    </lineage>
</organism>
<keyword evidence="7" id="KW-0408">Iron</keyword>
<dbReference type="PANTHER" id="PTHR35457">
    <property type="entry name" value="HEME A SYNTHASE"/>
    <property type="match status" value="1"/>
</dbReference>
<evidence type="ECO:0000256" key="9">
    <source>
        <dbReference type="ARBA" id="ARBA00023136"/>
    </source>
</evidence>
<dbReference type="GO" id="GO:0006784">
    <property type="term" value="P:heme A biosynthetic process"/>
    <property type="evidence" value="ECO:0007669"/>
    <property type="project" value="InterPro"/>
</dbReference>
<keyword evidence="8" id="KW-0350">Heme biosynthesis</keyword>
<comment type="caution">
    <text evidence="13">The sequence shown here is derived from an EMBL/GenBank/DDBJ whole genome shotgun (WGS) entry which is preliminary data.</text>
</comment>
<dbReference type="RefSeq" id="WP_207366906.1">
    <property type="nucleotide sequence ID" value="NZ_JAFMYV010000014.1"/>
</dbReference>
<evidence type="ECO:0000256" key="3">
    <source>
        <dbReference type="ARBA" id="ARBA00022692"/>
    </source>
</evidence>
<keyword evidence="3 12" id="KW-0812">Transmembrane</keyword>
<dbReference type="Proteomes" id="UP000664034">
    <property type="component" value="Unassembled WGS sequence"/>
</dbReference>
<feature type="transmembrane region" description="Helical" evidence="12">
    <location>
        <begin position="149"/>
        <end position="168"/>
    </location>
</feature>
<keyword evidence="5 12" id="KW-1133">Transmembrane helix</keyword>
<dbReference type="AlphaFoldDB" id="A0A939GJB8"/>
<feature type="transmembrane region" description="Helical" evidence="12">
    <location>
        <begin position="270"/>
        <end position="293"/>
    </location>
</feature>
<sequence>MTSLSNLINERSFRRLALLTVLSVFLLILVGGIVRSTGSGMGCPDWPKCFGQWVPPTDVSELPANYQQIYAHRGYKDVQFNVAKTWTEYLNRLLGALIGVFIFLTFAASIKAYWRRDRPIVGFSFLAFLLVGFQGWLGAKVVSSVLSGWLITLHMLLAIIIVGVLLYVATRSQAHIYRFGQTTAKPSVYRWIWISSGLLLFQILLGTQVREMVDEVASQLGQQQRYMWVSELGIRFYVHRTFSLVVLASQLAWILPFLRNNTAKGAATTLASFVVGLILIEIATGAIMGYFAIPAWAQPVHLTLAVTVLGFQFLVILLLYANRLLPDSYKDTSEMLRANTPTL</sequence>
<feature type="transmembrane region" description="Helical" evidence="12">
    <location>
        <begin position="16"/>
        <end position="34"/>
    </location>
</feature>
<evidence type="ECO:0000256" key="2">
    <source>
        <dbReference type="ARBA" id="ARBA00022475"/>
    </source>
</evidence>
<evidence type="ECO:0000256" key="6">
    <source>
        <dbReference type="ARBA" id="ARBA00023002"/>
    </source>
</evidence>
<evidence type="ECO:0000256" key="7">
    <source>
        <dbReference type="ARBA" id="ARBA00023004"/>
    </source>
</evidence>
<keyword evidence="14" id="KW-1185">Reference proteome</keyword>
<proteinExistence type="predicted"/>
<evidence type="ECO:0000256" key="11">
    <source>
        <dbReference type="ARBA" id="ARBA00023444"/>
    </source>
</evidence>
<keyword evidence="10" id="KW-1015">Disulfide bond</keyword>
<feature type="transmembrane region" description="Helical" evidence="12">
    <location>
        <begin position="299"/>
        <end position="320"/>
    </location>
</feature>
<dbReference type="PANTHER" id="PTHR35457:SF1">
    <property type="entry name" value="HEME A SYNTHASE"/>
    <property type="match status" value="1"/>
</dbReference>
<dbReference type="Pfam" id="PF02628">
    <property type="entry name" value="COX15-CtaA"/>
    <property type="match status" value="1"/>
</dbReference>
<protein>
    <submittedName>
        <fullName evidence="13">COX15/CtaA family protein</fullName>
    </submittedName>
</protein>
<gene>
    <name evidence="13" type="ORF">J2I47_22680</name>
</gene>
<feature type="transmembrane region" description="Helical" evidence="12">
    <location>
        <begin position="188"/>
        <end position="205"/>
    </location>
</feature>
<evidence type="ECO:0000256" key="1">
    <source>
        <dbReference type="ARBA" id="ARBA00004141"/>
    </source>
</evidence>
<comment type="subcellular location">
    <subcellularLocation>
        <location evidence="1">Membrane</location>
        <topology evidence="1">Multi-pass membrane protein</topology>
    </subcellularLocation>
</comment>
<feature type="transmembrane region" description="Helical" evidence="12">
    <location>
        <begin position="237"/>
        <end position="258"/>
    </location>
</feature>
<evidence type="ECO:0000256" key="10">
    <source>
        <dbReference type="ARBA" id="ARBA00023157"/>
    </source>
</evidence>
<evidence type="ECO:0000313" key="13">
    <source>
        <dbReference type="EMBL" id="MBO0939376.1"/>
    </source>
</evidence>
<dbReference type="InterPro" id="IPR050450">
    <property type="entry name" value="COX15/CtaA_HemeA_synthase"/>
</dbReference>
<evidence type="ECO:0000256" key="12">
    <source>
        <dbReference type="SAM" id="Phobius"/>
    </source>
</evidence>
<feature type="transmembrane region" description="Helical" evidence="12">
    <location>
        <begin position="120"/>
        <end position="137"/>
    </location>
</feature>
<keyword evidence="6" id="KW-0560">Oxidoreductase</keyword>
<dbReference type="InterPro" id="IPR003780">
    <property type="entry name" value="COX15/CtaA_fam"/>
</dbReference>
<dbReference type="GO" id="GO:0016491">
    <property type="term" value="F:oxidoreductase activity"/>
    <property type="evidence" value="ECO:0007669"/>
    <property type="project" value="UniProtKB-KW"/>
</dbReference>
<dbReference type="GO" id="GO:0016020">
    <property type="term" value="C:membrane"/>
    <property type="evidence" value="ECO:0007669"/>
    <property type="project" value="UniProtKB-SubCell"/>
</dbReference>
<reference evidence="13" key="1">
    <citation type="submission" date="2021-03" db="EMBL/GenBank/DDBJ databases">
        <title>Fibrella sp. HMF5335 genome sequencing and assembly.</title>
        <authorList>
            <person name="Kang H."/>
            <person name="Kim H."/>
            <person name="Bae S."/>
            <person name="Joh K."/>
        </authorList>
    </citation>
    <scope>NUCLEOTIDE SEQUENCE</scope>
    <source>
        <strain evidence="13">HMF5335</strain>
    </source>
</reference>
<evidence type="ECO:0000313" key="14">
    <source>
        <dbReference type="Proteomes" id="UP000664034"/>
    </source>
</evidence>
<dbReference type="EMBL" id="JAFMYV010000014">
    <property type="protein sequence ID" value="MBO0939376.1"/>
    <property type="molecule type" value="Genomic_DNA"/>
</dbReference>
<keyword evidence="9 12" id="KW-0472">Membrane</keyword>
<evidence type="ECO:0000256" key="8">
    <source>
        <dbReference type="ARBA" id="ARBA00023133"/>
    </source>
</evidence>
<comment type="pathway">
    <text evidence="11">Porphyrin-containing compound metabolism.</text>
</comment>
<keyword evidence="2" id="KW-1003">Cell membrane</keyword>
<dbReference type="GO" id="GO:0046872">
    <property type="term" value="F:metal ion binding"/>
    <property type="evidence" value="ECO:0007669"/>
    <property type="project" value="UniProtKB-KW"/>
</dbReference>
<accession>A0A939GJB8</accession>
<keyword evidence="4" id="KW-0479">Metal-binding</keyword>